<protein>
    <submittedName>
        <fullName evidence="2">Secreted protein</fullName>
    </submittedName>
</protein>
<accession>A0A7E4VAP6</accession>
<name>A0A7E4VAP6_PANRE</name>
<sequence>MGVSTRGACYSCPHETICFILFLRFSSSFESVVSAGARKLPIVHFDENLPRFLGGRCPDRFYQSTCLPNCRSCPRPR</sequence>
<evidence type="ECO:0000313" key="2">
    <source>
        <dbReference type="WBParaSite" id="Pan_g18197.t1"/>
    </source>
</evidence>
<dbReference type="Proteomes" id="UP000492821">
    <property type="component" value="Unassembled WGS sequence"/>
</dbReference>
<organism evidence="1 2">
    <name type="scientific">Panagrellus redivivus</name>
    <name type="common">Microworm</name>
    <dbReference type="NCBI Taxonomy" id="6233"/>
    <lineage>
        <taxon>Eukaryota</taxon>
        <taxon>Metazoa</taxon>
        <taxon>Ecdysozoa</taxon>
        <taxon>Nematoda</taxon>
        <taxon>Chromadorea</taxon>
        <taxon>Rhabditida</taxon>
        <taxon>Tylenchina</taxon>
        <taxon>Panagrolaimomorpha</taxon>
        <taxon>Panagrolaimoidea</taxon>
        <taxon>Panagrolaimidae</taxon>
        <taxon>Panagrellus</taxon>
    </lineage>
</organism>
<reference evidence="1" key="1">
    <citation type="journal article" date="2013" name="Genetics">
        <title>The draft genome and transcriptome of Panagrellus redivivus are shaped by the harsh demands of a free-living lifestyle.</title>
        <authorList>
            <person name="Srinivasan J."/>
            <person name="Dillman A.R."/>
            <person name="Macchietto M.G."/>
            <person name="Heikkinen L."/>
            <person name="Lakso M."/>
            <person name="Fracchia K.M."/>
            <person name="Antoshechkin I."/>
            <person name="Mortazavi A."/>
            <person name="Wong G."/>
            <person name="Sternberg P.W."/>
        </authorList>
    </citation>
    <scope>NUCLEOTIDE SEQUENCE [LARGE SCALE GENOMIC DNA]</scope>
    <source>
        <strain evidence="1">MT8872</strain>
    </source>
</reference>
<dbReference type="AlphaFoldDB" id="A0A7E4VAP6"/>
<proteinExistence type="predicted"/>
<evidence type="ECO:0000313" key="1">
    <source>
        <dbReference type="Proteomes" id="UP000492821"/>
    </source>
</evidence>
<dbReference type="WBParaSite" id="Pan_g18197.t1">
    <property type="protein sequence ID" value="Pan_g18197.t1"/>
    <property type="gene ID" value="Pan_g18197"/>
</dbReference>
<reference evidence="2" key="2">
    <citation type="submission" date="2020-10" db="UniProtKB">
        <authorList>
            <consortium name="WormBaseParasite"/>
        </authorList>
    </citation>
    <scope>IDENTIFICATION</scope>
</reference>
<keyword evidence="1" id="KW-1185">Reference proteome</keyword>